<dbReference type="AlphaFoldDB" id="A0A8X7BIW8"/>
<gene>
    <name evidence="2" type="primary">X975_16630</name>
    <name evidence="2" type="ORF">TNCV_4024321</name>
</gene>
<dbReference type="InterPro" id="IPR054465">
    <property type="entry name" value="Integrase_p58-like_C"/>
</dbReference>
<feature type="domain" description="Integrase p58-like C-terminal" evidence="1">
    <location>
        <begin position="94"/>
        <end position="127"/>
    </location>
</feature>
<comment type="caution">
    <text evidence="2">The sequence shown here is derived from an EMBL/GenBank/DDBJ whole genome shotgun (WGS) entry which is preliminary data.</text>
</comment>
<evidence type="ECO:0000313" key="2">
    <source>
        <dbReference type="EMBL" id="GFY32808.1"/>
    </source>
</evidence>
<dbReference type="Pfam" id="PF22938">
    <property type="entry name" value="Integrase_p58_C"/>
    <property type="match status" value="1"/>
</dbReference>
<dbReference type="EMBL" id="BMAU01021405">
    <property type="protein sequence ID" value="GFY32808.1"/>
    <property type="molecule type" value="Genomic_DNA"/>
</dbReference>
<name>A0A8X7BIW8_TRICX</name>
<evidence type="ECO:0000259" key="1">
    <source>
        <dbReference type="Pfam" id="PF22938"/>
    </source>
</evidence>
<accession>A0A8X7BIW8</accession>
<dbReference type="Proteomes" id="UP000887159">
    <property type="component" value="Unassembled WGS sequence"/>
</dbReference>
<protein>
    <submittedName>
        <fullName evidence="2">Retrovirus-related Pol polyprotein from transposon 412</fullName>
    </submittedName>
</protein>
<organism evidence="2 3">
    <name type="scientific">Trichonephila clavipes</name>
    <name type="common">Golden silk orbweaver</name>
    <name type="synonym">Nephila clavipes</name>
    <dbReference type="NCBI Taxonomy" id="2585209"/>
    <lineage>
        <taxon>Eukaryota</taxon>
        <taxon>Metazoa</taxon>
        <taxon>Ecdysozoa</taxon>
        <taxon>Arthropoda</taxon>
        <taxon>Chelicerata</taxon>
        <taxon>Arachnida</taxon>
        <taxon>Araneae</taxon>
        <taxon>Araneomorphae</taxon>
        <taxon>Entelegynae</taxon>
        <taxon>Araneoidea</taxon>
        <taxon>Nephilidae</taxon>
        <taxon>Trichonephila</taxon>
    </lineage>
</organism>
<reference evidence="2" key="1">
    <citation type="submission" date="2020-08" db="EMBL/GenBank/DDBJ databases">
        <title>Multicomponent nature underlies the extraordinary mechanical properties of spider dragline silk.</title>
        <authorList>
            <person name="Kono N."/>
            <person name="Nakamura H."/>
            <person name="Mori M."/>
            <person name="Yoshida Y."/>
            <person name="Ohtoshi R."/>
            <person name="Malay A.D."/>
            <person name="Moran D.A.P."/>
            <person name="Tomita M."/>
            <person name="Numata K."/>
            <person name="Arakawa K."/>
        </authorList>
    </citation>
    <scope>NUCLEOTIDE SEQUENCE</scope>
</reference>
<keyword evidence="3" id="KW-1185">Reference proteome</keyword>
<sequence length="132" mass="15282">MLFGRDHRLPAGLLFSRPPDAPLAPAEYIKKLQARMEEIHNLARERIDMASEKIKTRYDARATGHNFHEGNKVWLCNPKRRKGVSPKLQTNWEGPHTVLKRLNDVVVRIQKSPHSKSKIIHYNRLAPYLGKD</sequence>
<evidence type="ECO:0000313" key="3">
    <source>
        <dbReference type="Proteomes" id="UP000887159"/>
    </source>
</evidence>
<proteinExistence type="predicted"/>